<evidence type="ECO:0000313" key="7">
    <source>
        <dbReference type="EMBL" id="CAL1579916.1"/>
    </source>
</evidence>
<evidence type="ECO:0000313" key="8">
    <source>
        <dbReference type="Proteomes" id="UP001497482"/>
    </source>
</evidence>
<keyword evidence="8" id="KW-1185">Reference proteome</keyword>
<feature type="compositionally biased region" description="Low complexity" evidence="6">
    <location>
        <begin position="923"/>
        <end position="940"/>
    </location>
</feature>
<dbReference type="GO" id="GO:0060287">
    <property type="term" value="P:epithelial cilium movement involved in determination of left/right asymmetry"/>
    <property type="evidence" value="ECO:0007669"/>
    <property type="project" value="TreeGrafter"/>
</dbReference>
<name>A0AAV2JQD7_KNICA</name>
<comment type="similarity">
    <text evidence="1">Belongs to the CCDC39 family.</text>
</comment>
<accession>A0AAV2JQD7</accession>
<feature type="region of interest" description="Disordered" evidence="6">
    <location>
        <begin position="858"/>
        <end position="940"/>
    </location>
</feature>
<dbReference type="AlphaFoldDB" id="A0AAV2JQD7"/>
<evidence type="ECO:0000256" key="6">
    <source>
        <dbReference type="SAM" id="MobiDB-lite"/>
    </source>
</evidence>
<protein>
    <recommendedName>
        <fullName evidence="2">Coiled-coil domain-containing protein 39</fullName>
    </recommendedName>
</protein>
<keyword evidence="3 5" id="KW-0175">Coiled coil</keyword>
<dbReference type="Pfam" id="PF24161">
    <property type="entry name" value="CCDC39"/>
    <property type="match status" value="1"/>
</dbReference>
<comment type="function">
    <text evidence="4">Required for assembly of dynein regulatory complex (DRC) and inner dynein arm (IDA) complexes, which are responsible for ciliary beat regulation, thereby playing a central role in motility in cilia and flagella. Probably acts together with CCDC40 to form a molecular ruler that determines the 96 nanometer (nm) repeat length and arrangements of components in cilia and flagella. Not required for outer dynein arm complexes assembly.</text>
</comment>
<evidence type="ECO:0000256" key="3">
    <source>
        <dbReference type="ARBA" id="ARBA00023054"/>
    </source>
</evidence>
<dbReference type="EMBL" id="OZ035836">
    <property type="protein sequence ID" value="CAL1579916.1"/>
    <property type="molecule type" value="Genomic_DNA"/>
</dbReference>
<feature type="coiled-coil region" evidence="5">
    <location>
        <begin position="198"/>
        <end position="330"/>
    </location>
</feature>
<organism evidence="7 8">
    <name type="scientific">Knipowitschia caucasica</name>
    <name type="common">Caucasian dwarf goby</name>
    <name type="synonym">Pomatoschistus caucasicus</name>
    <dbReference type="NCBI Taxonomy" id="637954"/>
    <lineage>
        <taxon>Eukaryota</taxon>
        <taxon>Metazoa</taxon>
        <taxon>Chordata</taxon>
        <taxon>Craniata</taxon>
        <taxon>Vertebrata</taxon>
        <taxon>Euteleostomi</taxon>
        <taxon>Actinopterygii</taxon>
        <taxon>Neopterygii</taxon>
        <taxon>Teleostei</taxon>
        <taxon>Neoteleostei</taxon>
        <taxon>Acanthomorphata</taxon>
        <taxon>Gobiaria</taxon>
        <taxon>Gobiiformes</taxon>
        <taxon>Gobioidei</taxon>
        <taxon>Gobiidae</taxon>
        <taxon>Gobiinae</taxon>
        <taxon>Knipowitschia</taxon>
    </lineage>
</organism>
<proteinExistence type="inferred from homology"/>
<dbReference type="GO" id="GO:0005576">
    <property type="term" value="C:extracellular region"/>
    <property type="evidence" value="ECO:0007669"/>
    <property type="project" value="GOC"/>
</dbReference>
<evidence type="ECO:0000256" key="5">
    <source>
        <dbReference type="SAM" id="Coils"/>
    </source>
</evidence>
<dbReference type="InterPro" id="IPR033290">
    <property type="entry name" value="CCDC39"/>
</dbReference>
<dbReference type="PANTHER" id="PTHR18962">
    <property type="entry name" value="COILED-COIL DOMAIN-CONTAINING PROTEIN 39"/>
    <property type="match status" value="1"/>
</dbReference>
<evidence type="ECO:0000256" key="4">
    <source>
        <dbReference type="ARBA" id="ARBA00045182"/>
    </source>
</evidence>
<dbReference type="PANTHER" id="PTHR18962:SF0">
    <property type="entry name" value="COILED-COIL DOMAIN-CONTAINING PROTEIN 39"/>
    <property type="match status" value="1"/>
</dbReference>
<evidence type="ECO:0000256" key="1">
    <source>
        <dbReference type="ARBA" id="ARBA00005805"/>
    </source>
</evidence>
<feature type="coiled-coil region" evidence="5">
    <location>
        <begin position="718"/>
        <end position="808"/>
    </location>
</feature>
<feature type="coiled-coil region" evidence="5">
    <location>
        <begin position="16"/>
        <end position="127"/>
    </location>
</feature>
<feature type="coiled-coil region" evidence="5">
    <location>
        <begin position="656"/>
        <end position="683"/>
    </location>
</feature>
<feature type="compositionally biased region" description="Low complexity" evidence="6">
    <location>
        <begin position="861"/>
        <end position="905"/>
    </location>
</feature>
<feature type="coiled-coil region" evidence="5">
    <location>
        <begin position="373"/>
        <end position="400"/>
    </location>
</feature>
<dbReference type="Proteomes" id="UP001497482">
    <property type="component" value="Chromosome 14"/>
</dbReference>
<dbReference type="GO" id="GO:0060285">
    <property type="term" value="P:cilium-dependent cell motility"/>
    <property type="evidence" value="ECO:0007669"/>
    <property type="project" value="TreeGrafter"/>
</dbReference>
<dbReference type="GO" id="GO:0005930">
    <property type="term" value="C:axoneme"/>
    <property type="evidence" value="ECO:0007669"/>
    <property type="project" value="InterPro"/>
</dbReference>
<sequence>MDWDVRFAIPECNAENTALIEEIITKEKQLLEIEQKIENNTNKTQTQTGELKLLKHTLESTEALYRAMMREVETENHLTALAEREAGRLSQESSKMNNELRLLDERCNTMENQIHKIKQKLQDFKSQMNWDQQTMDAFLEESVRKDEDTMTIIKYSQQDEQKIKSLTLAIEKKTVEANEKRKALDKVSTETLSTQIALDKTSENLNQVHQETQNLLQQWEFTLKQMRQTDNEMQHCGLKLAEMNQQVREKNNTITEKKHLLETQQNNNKETERKLTMANQLGVKLQQELKEQESSHDRLKDELSTCKNTLERTTSDVDAAKSQISRLKNEICDKDKKLKTAKAYNAALQEKLRDVTVSALSQEERASQMERFLQGEEQIVKELEMQMRDHREELFRHKQLLQTMRSDEKNVLAQISRNRITLLSLEDEQSKVEKDLMLQQLTMNQQATEINSLTIKLERLQGSVNTEEKKILDMKISELTMALEEKQKQAASQSSMLKKVEEDICSCKKKLDKCETQKRKLEEKVEDLELQCKTNEKELKLLQLKKMNSGVEHNLLKTEVKRKRDLLYSNTDTVMSLEKRRLEFQKVMKEREEEIRLYKEWQNQELKMIDRERLKLSAELNEKLSKVDLMKKRFDVLMISMAGPEGEEQKSQAYYITKAAQEKEELKRKGDSLDTRIRKVEVENRALENTILMFNNSNSIFRESLNRVKESSPEFKEKSKLEEQLKASEATLKHKQMQVQELQQDLQDMNSTFENLQQEETLEKQKIEGKLALVTKLNKEVMSQQEKIDRAAKQCTKLTRDIRTAKQSKGETFEEKDIRLKELRELSRDIDKMVIEAMQDHPDLRAALVMYFEQENLSLPSPASTPSRNSRSSGSKSGSACSSASGRSTSVSSSGSSPRSHQSPALSTVEVGLDLPTSPPPTSSRSQSSASSSSSSRKKL</sequence>
<dbReference type="GO" id="GO:0036159">
    <property type="term" value="P:inner dynein arm assembly"/>
    <property type="evidence" value="ECO:0007669"/>
    <property type="project" value="InterPro"/>
</dbReference>
<evidence type="ECO:0000256" key="2">
    <source>
        <dbReference type="ARBA" id="ARBA00016725"/>
    </source>
</evidence>
<reference evidence="7 8" key="1">
    <citation type="submission" date="2024-04" db="EMBL/GenBank/DDBJ databases">
        <authorList>
            <person name="Waldvogel A.-M."/>
            <person name="Schoenle A."/>
        </authorList>
    </citation>
    <scope>NUCLEOTIDE SEQUENCE [LARGE SCALE GENOMIC DNA]</scope>
</reference>
<gene>
    <name evidence="7" type="ORF">KC01_LOCUS10858</name>
</gene>
<feature type="coiled-coil region" evidence="5">
    <location>
        <begin position="443"/>
        <end position="545"/>
    </location>
</feature>